<protein>
    <recommendedName>
        <fullName evidence="5">AB hydrolase-1 domain-containing protein</fullName>
    </recommendedName>
</protein>
<evidence type="ECO:0000313" key="4">
    <source>
        <dbReference type="EMBL" id="CAD8889358.1"/>
    </source>
</evidence>
<sequence length="357" mass="38598">MSAMRLSSVDRTRGSRDVPISSRSRMSSSQIIKRTFHIFAIVSFLFLALTAVPSLTRLITGRYYDEDVALASPAQVSGFEYGTLGGSSNVNTNAKEEVEKDVIRGVMLGEGEHEDIPYIRCTPTEHVRFPQRDRVEILLLHGMKFHKETWLRWSNEDGKYGDDDDRMISDPSMGMLGELCKVVDVAGGRRISLGVHAIDLSVRAATANRLMAAMRLIYGEEIGKGSPPMIVVSPSASGAFVVDWITTGGKGGEAVVPPFGSVVAGWIPVACPAVLSKGADILAATSRTNSTWPPVLAINGSKDKGGQRSTEILAKDYMSGRVVEVHEIKGGSHPAYLDDSGNFITAVLDFVKTQVIV</sequence>
<keyword evidence="2" id="KW-0963">Cytoplasm</keyword>
<gene>
    <name evidence="4" type="ORF">CHYS00102_LOCUS16563</name>
</gene>
<dbReference type="GO" id="GO:0005737">
    <property type="term" value="C:cytoplasm"/>
    <property type="evidence" value="ECO:0007669"/>
    <property type="project" value="UniProtKB-SubCell"/>
</dbReference>
<dbReference type="PANTHER" id="PTHR46197">
    <property type="entry name" value="PROTEIN ABHD14B-LIKE"/>
    <property type="match status" value="1"/>
</dbReference>
<dbReference type="EMBL" id="HBFR01023069">
    <property type="protein sequence ID" value="CAD8889358.1"/>
    <property type="molecule type" value="Transcribed_RNA"/>
</dbReference>
<feature type="region of interest" description="Disordered" evidence="3">
    <location>
        <begin position="1"/>
        <end position="21"/>
    </location>
</feature>
<dbReference type="InterPro" id="IPR029058">
    <property type="entry name" value="AB_hydrolase_fold"/>
</dbReference>
<evidence type="ECO:0000256" key="2">
    <source>
        <dbReference type="ARBA" id="ARBA00022490"/>
    </source>
</evidence>
<comment type="subcellular location">
    <subcellularLocation>
        <location evidence="1">Cytoplasm</location>
    </subcellularLocation>
</comment>
<accession>A0A7S1FV15</accession>
<reference evidence="4" key="1">
    <citation type="submission" date="2021-01" db="EMBL/GenBank/DDBJ databases">
        <authorList>
            <person name="Corre E."/>
            <person name="Pelletier E."/>
            <person name="Niang G."/>
            <person name="Scheremetjew M."/>
            <person name="Finn R."/>
            <person name="Kale V."/>
            <person name="Holt S."/>
            <person name="Cochrane G."/>
            <person name="Meng A."/>
            <person name="Brown T."/>
            <person name="Cohen L."/>
        </authorList>
    </citation>
    <scope>NUCLEOTIDE SEQUENCE</scope>
    <source>
        <strain evidence="4">308</strain>
    </source>
</reference>
<dbReference type="PANTHER" id="PTHR46197:SF3">
    <property type="entry name" value="AB HYDROLASE-1 DOMAIN-CONTAINING PROTEIN"/>
    <property type="match status" value="1"/>
</dbReference>
<evidence type="ECO:0008006" key="5">
    <source>
        <dbReference type="Google" id="ProtNLM"/>
    </source>
</evidence>
<dbReference type="SUPFAM" id="SSF53474">
    <property type="entry name" value="alpha/beta-Hydrolases"/>
    <property type="match status" value="1"/>
</dbReference>
<proteinExistence type="predicted"/>
<evidence type="ECO:0000256" key="1">
    <source>
        <dbReference type="ARBA" id="ARBA00004496"/>
    </source>
</evidence>
<name>A0A7S1FV15_9STRA</name>
<evidence type="ECO:0000256" key="3">
    <source>
        <dbReference type="SAM" id="MobiDB-lite"/>
    </source>
</evidence>
<dbReference type="AlphaFoldDB" id="A0A7S1FV15"/>
<organism evidence="4">
    <name type="scientific">Corethron hystrix</name>
    <dbReference type="NCBI Taxonomy" id="216773"/>
    <lineage>
        <taxon>Eukaryota</taxon>
        <taxon>Sar</taxon>
        <taxon>Stramenopiles</taxon>
        <taxon>Ochrophyta</taxon>
        <taxon>Bacillariophyta</taxon>
        <taxon>Coscinodiscophyceae</taxon>
        <taxon>Corethrophycidae</taxon>
        <taxon>Corethrales</taxon>
        <taxon>Corethraceae</taxon>
        <taxon>Corethron</taxon>
    </lineage>
</organism>